<dbReference type="InterPro" id="IPR036477">
    <property type="entry name" value="Formyl_transf_N_sf"/>
</dbReference>
<dbReference type="EMBL" id="JBHSDU010000015">
    <property type="protein sequence ID" value="MFC4314743.1"/>
    <property type="molecule type" value="Genomic_DNA"/>
</dbReference>
<gene>
    <name evidence="3" type="ORF">ACFPN2_37105</name>
</gene>
<dbReference type="SUPFAM" id="SSF53328">
    <property type="entry name" value="Formyltransferase"/>
    <property type="match status" value="1"/>
</dbReference>
<dbReference type="RefSeq" id="WP_380606175.1">
    <property type="nucleotide sequence ID" value="NZ_JBHSDU010000015.1"/>
</dbReference>
<dbReference type="InterPro" id="IPR005793">
    <property type="entry name" value="Formyl_trans_C"/>
</dbReference>
<evidence type="ECO:0000313" key="3">
    <source>
        <dbReference type="EMBL" id="MFC4314743.1"/>
    </source>
</evidence>
<dbReference type="InterPro" id="IPR011034">
    <property type="entry name" value="Formyl_transferase-like_C_sf"/>
</dbReference>
<dbReference type="SUPFAM" id="SSF50486">
    <property type="entry name" value="FMT C-terminal domain-like"/>
    <property type="match status" value="1"/>
</dbReference>
<feature type="domain" description="Formyl transferase N-terminal" evidence="1">
    <location>
        <begin position="23"/>
        <end position="175"/>
    </location>
</feature>
<dbReference type="PANTHER" id="PTHR11138">
    <property type="entry name" value="METHIONYL-TRNA FORMYLTRANSFERASE"/>
    <property type="match status" value="1"/>
</dbReference>
<reference evidence="4" key="1">
    <citation type="journal article" date="2019" name="Int. J. Syst. Evol. Microbiol.">
        <title>The Global Catalogue of Microorganisms (GCM) 10K type strain sequencing project: providing services to taxonomists for standard genome sequencing and annotation.</title>
        <authorList>
            <consortium name="The Broad Institute Genomics Platform"/>
            <consortium name="The Broad Institute Genome Sequencing Center for Infectious Disease"/>
            <person name="Wu L."/>
            <person name="Ma J."/>
        </authorList>
    </citation>
    <scope>NUCLEOTIDE SEQUENCE [LARGE SCALE GENOMIC DNA]</scope>
    <source>
        <strain evidence="4">CGMCC 1.10759</strain>
    </source>
</reference>
<dbReference type="NCBIfam" id="NF005414">
    <property type="entry name" value="PRK06988.1"/>
    <property type="match status" value="1"/>
</dbReference>
<feature type="domain" description="Formyl transferase C-terminal" evidence="2">
    <location>
        <begin position="204"/>
        <end position="300"/>
    </location>
</feature>
<protein>
    <submittedName>
        <fullName evidence="3">Formyltransferase</fullName>
    </submittedName>
</protein>
<proteinExistence type="predicted"/>
<dbReference type="InterPro" id="IPR002376">
    <property type="entry name" value="Formyl_transf_N"/>
</dbReference>
<accession>A0ABV8T4Z3</accession>
<organism evidence="3 4">
    <name type="scientific">Steroidobacter flavus</name>
    <dbReference type="NCBI Taxonomy" id="1842136"/>
    <lineage>
        <taxon>Bacteria</taxon>
        <taxon>Pseudomonadati</taxon>
        <taxon>Pseudomonadota</taxon>
        <taxon>Gammaproteobacteria</taxon>
        <taxon>Steroidobacterales</taxon>
        <taxon>Steroidobacteraceae</taxon>
        <taxon>Steroidobacter</taxon>
    </lineage>
</organism>
<dbReference type="PANTHER" id="PTHR11138:SF5">
    <property type="entry name" value="METHIONYL-TRNA FORMYLTRANSFERASE, MITOCHONDRIAL"/>
    <property type="match status" value="1"/>
</dbReference>
<name>A0ABV8T4Z3_9GAMM</name>
<dbReference type="Proteomes" id="UP001595904">
    <property type="component" value="Unassembled WGS sequence"/>
</dbReference>
<dbReference type="Gene3D" id="3.40.50.12230">
    <property type="match status" value="1"/>
</dbReference>
<evidence type="ECO:0000313" key="4">
    <source>
        <dbReference type="Proteomes" id="UP001595904"/>
    </source>
</evidence>
<dbReference type="Pfam" id="PF02911">
    <property type="entry name" value="Formyl_trans_C"/>
    <property type="match status" value="1"/>
</dbReference>
<sequence>MTSAVVFGYSEVGVRCLSALLRHGVRVDLVLTHQDDPAEHQWFGSVAHLAREHHIPVTCPADPNAAAVVERVADLRPDFLFSFYYRHLLCERLLASATRGALNMHGSLLPKYRGRAPVNWAIVHGETETGASLHYMQARPDAGPLVGQESVPILIEDTALDVSMRVAVAAERLLERCLPDLIAGRASGVPLNLERGSYFGRRRPEDGKIHWHRPALEIHNLIRAVAPPFPGAFGEYAGQVLRVLGSRYLEQPARHPLQAPCLYIDGDDLQLDCCDGKQLTLTHAELGDMPLTASAFVARHGATPLSLL</sequence>
<keyword evidence="4" id="KW-1185">Reference proteome</keyword>
<evidence type="ECO:0000259" key="1">
    <source>
        <dbReference type="Pfam" id="PF00551"/>
    </source>
</evidence>
<dbReference type="Pfam" id="PF00551">
    <property type="entry name" value="Formyl_trans_N"/>
    <property type="match status" value="1"/>
</dbReference>
<evidence type="ECO:0000259" key="2">
    <source>
        <dbReference type="Pfam" id="PF02911"/>
    </source>
</evidence>
<comment type="caution">
    <text evidence="3">The sequence shown here is derived from an EMBL/GenBank/DDBJ whole genome shotgun (WGS) entry which is preliminary data.</text>
</comment>